<keyword evidence="4" id="KW-0552">Olfaction</keyword>
<dbReference type="EMBL" id="GL453255">
    <property type="protein sequence ID" value="EFN76293.1"/>
    <property type="molecule type" value="Genomic_DNA"/>
</dbReference>
<dbReference type="Proteomes" id="UP000008237">
    <property type="component" value="Unassembled WGS sequence"/>
</dbReference>
<dbReference type="InParanoid" id="E2C721"/>
<keyword evidence="7" id="KW-0675">Receptor</keyword>
<organism evidence="10">
    <name type="scientific">Harpegnathos saltator</name>
    <name type="common">Jerdon's jumping ant</name>
    <dbReference type="NCBI Taxonomy" id="610380"/>
    <lineage>
        <taxon>Eukaryota</taxon>
        <taxon>Metazoa</taxon>
        <taxon>Ecdysozoa</taxon>
        <taxon>Arthropoda</taxon>
        <taxon>Hexapoda</taxon>
        <taxon>Insecta</taxon>
        <taxon>Pterygota</taxon>
        <taxon>Neoptera</taxon>
        <taxon>Endopterygota</taxon>
        <taxon>Hymenoptera</taxon>
        <taxon>Apocrita</taxon>
        <taxon>Aculeata</taxon>
        <taxon>Formicoidea</taxon>
        <taxon>Formicidae</taxon>
        <taxon>Ponerinae</taxon>
        <taxon>Ponerini</taxon>
        <taxon>Harpegnathos</taxon>
    </lineage>
</organism>
<evidence type="ECO:0000256" key="3">
    <source>
        <dbReference type="ARBA" id="ARBA00022692"/>
    </source>
</evidence>
<name>E2C721_HARSA</name>
<dbReference type="GO" id="GO:0016020">
    <property type="term" value="C:membrane"/>
    <property type="evidence" value="ECO:0007669"/>
    <property type="project" value="UniProtKB-SubCell"/>
</dbReference>
<evidence type="ECO:0000256" key="5">
    <source>
        <dbReference type="ARBA" id="ARBA00022989"/>
    </source>
</evidence>
<proteinExistence type="predicted"/>
<evidence type="ECO:0000256" key="1">
    <source>
        <dbReference type="ARBA" id="ARBA00004141"/>
    </source>
</evidence>
<protein>
    <submittedName>
        <fullName evidence="9">Uncharacterized protein</fullName>
    </submittedName>
</protein>
<dbReference type="AlphaFoldDB" id="E2C721"/>
<comment type="subcellular location">
    <subcellularLocation>
        <location evidence="1">Membrane</location>
        <topology evidence="1">Multi-pass membrane protein</topology>
    </subcellularLocation>
</comment>
<accession>E2C721</accession>
<keyword evidence="10" id="KW-1185">Reference proteome</keyword>
<evidence type="ECO:0000256" key="8">
    <source>
        <dbReference type="ARBA" id="ARBA00023224"/>
    </source>
</evidence>
<dbReference type="Pfam" id="PF02949">
    <property type="entry name" value="7tm_6"/>
    <property type="match status" value="1"/>
</dbReference>
<evidence type="ECO:0000256" key="2">
    <source>
        <dbReference type="ARBA" id="ARBA00022606"/>
    </source>
</evidence>
<keyword evidence="8" id="KW-0807">Transducer</keyword>
<evidence type="ECO:0000256" key="6">
    <source>
        <dbReference type="ARBA" id="ARBA00023136"/>
    </source>
</evidence>
<keyword evidence="3" id="KW-0812">Transmembrane</keyword>
<keyword evidence="2" id="KW-0716">Sensory transduction</keyword>
<dbReference type="GO" id="GO:0007165">
    <property type="term" value="P:signal transduction"/>
    <property type="evidence" value="ECO:0007669"/>
    <property type="project" value="UniProtKB-KW"/>
</dbReference>
<dbReference type="InterPro" id="IPR004117">
    <property type="entry name" value="7tm6_olfct_rcpt"/>
</dbReference>
<keyword evidence="5" id="KW-1133">Transmembrane helix</keyword>
<dbReference type="GO" id="GO:0004984">
    <property type="term" value="F:olfactory receptor activity"/>
    <property type="evidence" value="ECO:0007669"/>
    <property type="project" value="InterPro"/>
</dbReference>
<evidence type="ECO:0000256" key="4">
    <source>
        <dbReference type="ARBA" id="ARBA00022725"/>
    </source>
</evidence>
<evidence type="ECO:0000313" key="10">
    <source>
        <dbReference type="Proteomes" id="UP000008237"/>
    </source>
</evidence>
<evidence type="ECO:0000256" key="7">
    <source>
        <dbReference type="ARBA" id="ARBA00023170"/>
    </source>
</evidence>
<keyword evidence="6" id="KW-0472">Membrane</keyword>
<dbReference type="GO" id="GO:0005549">
    <property type="term" value="F:odorant binding"/>
    <property type="evidence" value="ECO:0007669"/>
    <property type="project" value="InterPro"/>
</dbReference>
<gene>
    <name evidence="9" type="ORF">EAI_15170</name>
</gene>
<sequence length="105" mass="12212">MMEVVRFVPFVIGQLGHLLIYSYEGQKIINHSLELCQKIYNGLWYTIPVNSQRLLLFALRKTIEPSVAMLALVLYGIVNFQRAIIMEQMILVTRLVKQLFNISQK</sequence>
<evidence type="ECO:0000313" key="9">
    <source>
        <dbReference type="EMBL" id="EFN76293.1"/>
    </source>
</evidence>
<reference evidence="9 10" key="1">
    <citation type="journal article" date="2010" name="Science">
        <title>Genomic comparison of the ants Camponotus floridanus and Harpegnathos saltator.</title>
        <authorList>
            <person name="Bonasio R."/>
            <person name="Zhang G."/>
            <person name="Ye C."/>
            <person name="Mutti N.S."/>
            <person name="Fang X."/>
            <person name="Qin N."/>
            <person name="Donahue G."/>
            <person name="Yang P."/>
            <person name="Li Q."/>
            <person name="Li C."/>
            <person name="Zhang P."/>
            <person name="Huang Z."/>
            <person name="Berger S.L."/>
            <person name="Reinberg D."/>
            <person name="Wang J."/>
            <person name="Liebig J."/>
        </authorList>
    </citation>
    <scope>NUCLEOTIDE SEQUENCE [LARGE SCALE GENOMIC DNA]</scope>
    <source>
        <strain evidence="9 10">R22 G/1</strain>
    </source>
</reference>
<dbReference type="OrthoDB" id="7696577at2759"/>